<sequence length="156" mass="17655">MKHIILRTMGVVGQKYVRRIAYMLLDILPPLEYKFKLFWLESDDHVRAMFDLHHSSRSCRVGAIAAPPLRVATPEVSMELDFELDVEYLGETDDSSDSSEEAHYVAETHEVRRFLLPAPAAIPDLSDVSSHFHTLHLDAMQEEPREGFGGGMITST</sequence>
<evidence type="ECO:0000313" key="2">
    <source>
        <dbReference type="Proteomes" id="UP001341840"/>
    </source>
</evidence>
<reference evidence="1 2" key="1">
    <citation type="journal article" date="2023" name="Plants (Basel)">
        <title>Bridging the Gap: Combining Genomics and Transcriptomics Approaches to Understand Stylosanthes scabra, an Orphan Legume from the Brazilian Caatinga.</title>
        <authorList>
            <person name="Ferreira-Neto J.R.C."/>
            <person name="da Silva M.D."/>
            <person name="Binneck E."/>
            <person name="de Melo N.F."/>
            <person name="da Silva R.H."/>
            <person name="de Melo A.L.T.M."/>
            <person name="Pandolfi V."/>
            <person name="Bustamante F.O."/>
            <person name="Brasileiro-Vidal A.C."/>
            <person name="Benko-Iseppon A.M."/>
        </authorList>
    </citation>
    <scope>NUCLEOTIDE SEQUENCE [LARGE SCALE GENOMIC DNA]</scope>
    <source>
        <tissue evidence="1">Leaves</tissue>
    </source>
</reference>
<evidence type="ECO:0000313" key="1">
    <source>
        <dbReference type="EMBL" id="MED6123283.1"/>
    </source>
</evidence>
<gene>
    <name evidence="1" type="ORF">PIB30_047618</name>
</gene>
<organism evidence="1 2">
    <name type="scientific">Stylosanthes scabra</name>
    <dbReference type="NCBI Taxonomy" id="79078"/>
    <lineage>
        <taxon>Eukaryota</taxon>
        <taxon>Viridiplantae</taxon>
        <taxon>Streptophyta</taxon>
        <taxon>Embryophyta</taxon>
        <taxon>Tracheophyta</taxon>
        <taxon>Spermatophyta</taxon>
        <taxon>Magnoliopsida</taxon>
        <taxon>eudicotyledons</taxon>
        <taxon>Gunneridae</taxon>
        <taxon>Pentapetalae</taxon>
        <taxon>rosids</taxon>
        <taxon>fabids</taxon>
        <taxon>Fabales</taxon>
        <taxon>Fabaceae</taxon>
        <taxon>Papilionoideae</taxon>
        <taxon>50 kb inversion clade</taxon>
        <taxon>dalbergioids sensu lato</taxon>
        <taxon>Dalbergieae</taxon>
        <taxon>Pterocarpus clade</taxon>
        <taxon>Stylosanthes</taxon>
    </lineage>
</organism>
<accession>A0ABU6RGW5</accession>
<proteinExistence type="predicted"/>
<comment type="caution">
    <text evidence="1">The sequence shown here is derived from an EMBL/GenBank/DDBJ whole genome shotgun (WGS) entry which is preliminary data.</text>
</comment>
<protein>
    <submittedName>
        <fullName evidence="1">Uncharacterized protein</fullName>
    </submittedName>
</protein>
<dbReference type="EMBL" id="JASCZI010030514">
    <property type="protein sequence ID" value="MED6123283.1"/>
    <property type="molecule type" value="Genomic_DNA"/>
</dbReference>
<keyword evidence="2" id="KW-1185">Reference proteome</keyword>
<name>A0ABU6RGW5_9FABA</name>
<dbReference type="Proteomes" id="UP001341840">
    <property type="component" value="Unassembled WGS sequence"/>
</dbReference>